<evidence type="ECO:0000313" key="4">
    <source>
        <dbReference type="Proteomes" id="UP000284990"/>
    </source>
</evidence>
<feature type="transmembrane region" description="Helical" evidence="1">
    <location>
        <begin position="31"/>
        <end position="53"/>
    </location>
</feature>
<organism evidence="3 4">
    <name type="scientific">Segatella copri</name>
    <dbReference type="NCBI Taxonomy" id="165179"/>
    <lineage>
        <taxon>Bacteria</taxon>
        <taxon>Pseudomonadati</taxon>
        <taxon>Bacteroidota</taxon>
        <taxon>Bacteroidia</taxon>
        <taxon>Bacteroidales</taxon>
        <taxon>Prevotellaceae</taxon>
        <taxon>Segatella</taxon>
    </lineage>
</organism>
<keyword evidence="1" id="KW-1133">Transmembrane helix</keyword>
<accession>A0AA92WIA9</accession>
<dbReference type="InterPro" id="IPR016032">
    <property type="entry name" value="Sig_transdc_resp-reg_C-effctor"/>
</dbReference>
<proteinExistence type="predicted"/>
<keyword evidence="1" id="KW-0472">Membrane</keyword>
<protein>
    <recommendedName>
        <fullName evidence="2">HTH luxR-type domain-containing protein</fullName>
    </recommendedName>
</protein>
<reference evidence="3 4" key="1">
    <citation type="submission" date="2018-08" db="EMBL/GenBank/DDBJ databases">
        <title>A genome reference for cultivated species of the human gut microbiota.</title>
        <authorList>
            <person name="Zou Y."/>
            <person name="Xue W."/>
            <person name="Luo G."/>
        </authorList>
    </citation>
    <scope>NUCLEOTIDE SEQUENCE [LARGE SCALE GENOMIC DNA]</scope>
    <source>
        <strain evidence="3 4">AM42-23AC</strain>
    </source>
</reference>
<dbReference type="SMART" id="SM00421">
    <property type="entry name" value="HTH_LUXR"/>
    <property type="match status" value="1"/>
</dbReference>
<dbReference type="AlphaFoldDB" id="A0AA92WIA9"/>
<dbReference type="InterPro" id="IPR036388">
    <property type="entry name" value="WH-like_DNA-bd_sf"/>
</dbReference>
<feature type="transmembrane region" description="Helical" evidence="1">
    <location>
        <begin position="59"/>
        <end position="79"/>
    </location>
</feature>
<keyword evidence="1" id="KW-0812">Transmembrane</keyword>
<evidence type="ECO:0000259" key="2">
    <source>
        <dbReference type="SMART" id="SM00421"/>
    </source>
</evidence>
<gene>
    <name evidence="3" type="ORF">DW916_06165</name>
</gene>
<dbReference type="Gene3D" id="1.10.10.10">
    <property type="entry name" value="Winged helix-like DNA-binding domain superfamily/Winged helix DNA-binding domain"/>
    <property type="match status" value="1"/>
</dbReference>
<dbReference type="Pfam" id="PF00196">
    <property type="entry name" value="GerE"/>
    <property type="match status" value="1"/>
</dbReference>
<dbReference type="RefSeq" id="WP_118190422.1">
    <property type="nucleotide sequence ID" value="NZ_QSFW01000011.1"/>
</dbReference>
<feature type="transmembrane region" description="Helical" evidence="1">
    <location>
        <begin position="119"/>
        <end position="139"/>
    </location>
</feature>
<feature type="transmembrane region" description="Helical" evidence="1">
    <location>
        <begin position="172"/>
        <end position="190"/>
    </location>
</feature>
<sequence length="336" mass="38741">MKLKSDMVNLIVRVEHHLCPQYCGVVDRRRIIAFLLLTISELIIIPYHIMLFLLVKEPYGLSLCCLHTFVFCLLQFLIWKRKIAFVKGISSLYLLMFAKLALDSVFCINFGLANDNLSVISNLFVVFILAITALSQALYKTCTIITVGMIPMLLIYLFSIPLMSVLFSLKTIFLGFMMLVYVAVYNMSIVTKGLRQPKRMARVENKALNMLADLKDNQPEAAESLMKRLTPDVREKIITHASEHLFNEELNRVAWDQVCDGLTFSEKEICKLILQGRTLKEICAELNKSESNITSQRCHIRKKLNMDRRDDLRRTLEVRFYDAQKQQVKKSEAENS</sequence>
<name>A0AA92WIA9_9BACT</name>
<feature type="transmembrane region" description="Helical" evidence="1">
    <location>
        <begin position="146"/>
        <end position="166"/>
    </location>
</feature>
<comment type="caution">
    <text evidence="3">The sequence shown here is derived from an EMBL/GenBank/DDBJ whole genome shotgun (WGS) entry which is preliminary data.</text>
</comment>
<dbReference type="GO" id="GO:0006355">
    <property type="term" value="P:regulation of DNA-templated transcription"/>
    <property type="evidence" value="ECO:0007669"/>
    <property type="project" value="InterPro"/>
</dbReference>
<evidence type="ECO:0000256" key="1">
    <source>
        <dbReference type="SAM" id="Phobius"/>
    </source>
</evidence>
<dbReference type="SUPFAM" id="SSF46894">
    <property type="entry name" value="C-terminal effector domain of the bipartite response regulators"/>
    <property type="match status" value="1"/>
</dbReference>
<dbReference type="EMBL" id="QSFW01000011">
    <property type="protein sequence ID" value="RHA87276.1"/>
    <property type="molecule type" value="Genomic_DNA"/>
</dbReference>
<evidence type="ECO:0000313" key="3">
    <source>
        <dbReference type="EMBL" id="RHA87276.1"/>
    </source>
</evidence>
<feature type="transmembrane region" description="Helical" evidence="1">
    <location>
        <begin position="91"/>
        <end position="113"/>
    </location>
</feature>
<dbReference type="InterPro" id="IPR000792">
    <property type="entry name" value="Tscrpt_reg_LuxR_C"/>
</dbReference>
<dbReference type="GO" id="GO:0003677">
    <property type="term" value="F:DNA binding"/>
    <property type="evidence" value="ECO:0007669"/>
    <property type="project" value="InterPro"/>
</dbReference>
<dbReference type="Proteomes" id="UP000284990">
    <property type="component" value="Unassembled WGS sequence"/>
</dbReference>
<feature type="domain" description="HTH luxR-type" evidence="2">
    <location>
        <begin position="259"/>
        <end position="316"/>
    </location>
</feature>